<name>A0AAU3I7Y4_9ACTN</name>
<dbReference type="AlphaFoldDB" id="A0AAU3I7Y4"/>
<gene>
    <name evidence="1" type="ORF">OG699_37910</name>
</gene>
<organism evidence="1">
    <name type="scientific">Streptomyces sp. NBC_01393</name>
    <dbReference type="NCBI Taxonomy" id="2903851"/>
    <lineage>
        <taxon>Bacteria</taxon>
        <taxon>Bacillati</taxon>
        <taxon>Actinomycetota</taxon>
        <taxon>Actinomycetes</taxon>
        <taxon>Kitasatosporales</taxon>
        <taxon>Streptomycetaceae</taxon>
        <taxon>Streptomyces</taxon>
    </lineage>
</organism>
<sequence>MNLLSLRTLLFRLLNGSLPPQLDDVLSVAYVNPQDTGPWSLLTVVDDGVGGRRTFRIDVTEVP</sequence>
<accession>A0AAU3I7Y4</accession>
<protein>
    <submittedName>
        <fullName evidence="1">Uncharacterized protein</fullName>
    </submittedName>
</protein>
<proteinExistence type="predicted"/>
<reference evidence="1" key="1">
    <citation type="submission" date="2022-10" db="EMBL/GenBank/DDBJ databases">
        <title>The complete genomes of actinobacterial strains from the NBC collection.</title>
        <authorList>
            <person name="Joergensen T.S."/>
            <person name="Alvarez Arevalo M."/>
            <person name="Sterndorff E.B."/>
            <person name="Faurdal D."/>
            <person name="Vuksanovic O."/>
            <person name="Mourched A.-S."/>
            <person name="Charusanti P."/>
            <person name="Shaw S."/>
            <person name="Blin K."/>
            <person name="Weber T."/>
        </authorList>
    </citation>
    <scope>NUCLEOTIDE SEQUENCE</scope>
    <source>
        <strain evidence="1">NBC_01393</strain>
    </source>
</reference>
<evidence type="ECO:0000313" key="1">
    <source>
        <dbReference type="EMBL" id="WTZ13239.1"/>
    </source>
</evidence>
<dbReference type="EMBL" id="CP109546">
    <property type="protein sequence ID" value="WTZ13239.1"/>
    <property type="molecule type" value="Genomic_DNA"/>
</dbReference>